<protein>
    <submittedName>
        <fullName evidence="8">Ferrichrome ABC transporter substrate-binding protein</fullName>
    </submittedName>
</protein>
<feature type="signal peptide" evidence="6">
    <location>
        <begin position="1"/>
        <end position="29"/>
    </location>
</feature>
<evidence type="ECO:0000256" key="2">
    <source>
        <dbReference type="ARBA" id="ARBA00008814"/>
    </source>
</evidence>
<dbReference type="Pfam" id="PF01497">
    <property type="entry name" value="Peripla_BP_2"/>
    <property type="match status" value="1"/>
</dbReference>
<dbReference type="PROSITE" id="PS51257">
    <property type="entry name" value="PROKAR_LIPOPROTEIN"/>
    <property type="match status" value="1"/>
</dbReference>
<dbReference type="GO" id="GO:1901678">
    <property type="term" value="P:iron coordination entity transport"/>
    <property type="evidence" value="ECO:0007669"/>
    <property type="project" value="UniProtKB-ARBA"/>
</dbReference>
<dbReference type="RefSeq" id="WP_104848449.1">
    <property type="nucleotide sequence ID" value="NZ_PKOZ01000002.1"/>
</dbReference>
<dbReference type="GO" id="GO:0030288">
    <property type="term" value="C:outer membrane-bounded periplasmic space"/>
    <property type="evidence" value="ECO:0007669"/>
    <property type="project" value="TreeGrafter"/>
</dbReference>
<keyword evidence="5" id="KW-0175">Coiled coil</keyword>
<dbReference type="SUPFAM" id="SSF53807">
    <property type="entry name" value="Helical backbone' metal receptor"/>
    <property type="match status" value="1"/>
</dbReference>
<keyword evidence="4 6" id="KW-0732">Signal</keyword>
<reference evidence="8 9" key="1">
    <citation type="submission" date="2017-12" db="EMBL/GenBank/DDBJ databases">
        <title>Taxonomic description and draft genome of Pradoshia cofamensis Gen. nov., sp. nov., a thermotolerant bacillale isolated from anterior gut of earthworm Eisenia fetida.</title>
        <authorList>
            <person name="Saha T."/>
            <person name="Chakraborty R."/>
        </authorList>
    </citation>
    <scope>NUCLEOTIDE SEQUENCE [LARGE SCALE GENOMIC DNA]</scope>
    <source>
        <strain evidence="8 9">EAG3</strain>
    </source>
</reference>
<dbReference type="InterPro" id="IPR051313">
    <property type="entry name" value="Bact_iron-sidero_bind"/>
</dbReference>
<comment type="similarity">
    <text evidence="2">Belongs to the bacterial solute-binding protein 8 family.</text>
</comment>
<dbReference type="PANTHER" id="PTHR30532:SF26">
    <property type="entry name" value="IRON(3+)-HYDROXAMATE-BINDING PROTEIN FHUD"/>
    <property type="match status" value="1"/>
</dbReference>
<dbReference type="InterPro" id="IPR002491">
    <property type="entry name" value="ABC_transptr_periplasmic_BD"/>
</dbReference>
<dbReference type="AlphaFoldDB" id="A0A2S7N202"/>
<keyword evidence="3" id="KW-0813">Transport</keyword>
<dbReference type="OrthoDB" id="2417096at2"/>
<dbReference type="Gene3D" id="3.40.50.1980">
    <property type="entry name" value="Nitrogenase molybdenum iron protein domain"/>
    <property type="match status" value="2"/>
</dbReference>
<gene>
    <name evidence="8" type="ORF">CYL18_05305</name>
</gene>
<sequence>MVINKKSLFMFLSLACLMLVLGACSSNNSSEETSSAKTVTDAVGEMEFPANPEKVLAPNMEDYLVTLGITPVAQWSIGTSVHTYLQDELKDVPLISWDMPIEDVIEAEPDLIMFESEAAIQEGMYEEYKKVAPTYVFKPEDTEDWKTQLTVMGKLFGKEDAAKTAIEEYEQKAKDAKIQVKEAIGDESAALIWVTGGQFFVFEGDRYASNVLYKDLGITMPTYIKDLGKSQDVWQAIALEALADLDADHLFIMAAENEEGIETLENSSVYKSIPAVKKDQVYFFEDSSNWTINAKMANEATIDLVLESLTK</sequence>
<dbReference type="GO" id="GO:0005886">
    <property type="term" value="C:plasma membrane"/>
    <property type="evidence" value="ECO:0007669"/>
    <property type="project" value="UniProtKB-SubCell"/>
</dbReference>
<evidence type="ECO:0000256" key="3">
    <source>
        <dbReference type="ARBA" id="ARBA00022448"/>
    </source>
</evidence>
<evidence type="ECO:0000313" key="8">
    <source>
        <dbReference type="EMBL" id="PQD96020.1"/>
    </source>
</evidence>
<dbReference type="PROSITE" id="PS50983">
    <property type="entry name" value="FE_B12_PBP"/>
    <property type="match status" value="1"/>
</dbReference>
<evidence type="ECO:0000256" key="4">
    <source>
        <dbReference type="ARBA" id="ARBA00022729"/>
    </source>
</evidence>
<evidence type="ECO:0000313" key="9">
    <source>
        <dbReference type="Proteomes" id="UP000239663"/>
    </source>
</evidence>
<accession>A0A2S7N202</accession>
<comment type="subcellular location">
    <subcellularLocation>
        <location evidence="1">Cell membrane</location>
        <topology evidence="1">Lipid-anchor</topology>
    </subcellularLocation>
</comment>
<dbReference type="PANTHER" id="PTHR30532">
    <property type="entry name" value="IRON III DICITRATE-BINDING PERIPLASMIC PROTEIN"/>
    <property type="match status" value="1"/>
</dbReference>
<name>A0A2S7N202_9BACI</name>
<dbReference type="EMBL" id="PKOZ01000002">
    <property type="protein sequence ID" value="PQD96020.1"/>
    <property type="molecule type" value="Genomic_DNA"/>
</dbReference>
<feature type="domain" description="Fe/B12 periplasmic-binding" evidence="7">
    <location>
        <begin position="52"/>
        <end position="311"/>
    </location>
</feature>
<keyword evidence="9" id="KW-1185">Reference proteome</keyword>
<dbReference type="Proteomes" id="UP000239663">
    <property type="component" value="Unassembled WGS sequence"/>
</dbReference>
<evidence type="ECO:0000259" key="7">
    <source>
        <dbReference type="PROSITE" id="PS50983"/>
    </source>
</evidence>
<organism evidence="8 9">
    <name type="scientific">Pradoshia eiseniae</name>
    <dbReference type="NCBI Taxonomy" id="2064768"/>
    <lineage>
        <taxon>Bacteria</taxon>
        <taxon>Bacillati</taxon>
        <taxon>Bacillota</taxon>
        <taxon>Bacilli</taxon>
        <taxon>Bacillales</taxon>
        <taxon>Bacillaceae</taxon>
        <taxon>Pradoshia</taxon>
    </lineage>
</organism>
<feature type="coiled-coil region" evidence="5">
    <location>
        <begin position="159"/>
        <end position="186"/>
    </location>
</feature>
<evidence type="ECO:0000256" key="1">
    <source>
        <dbReference type="ARBA" id="ARBA00004193"/>
    </source>
</evidence>
<evidence type="ECO:0000256" key="6">
    <source>
        <dbReference type="SAM" id="SignalP"/>
    </source>
</evidence>
<comment type="caution">
    <text evidence="8">The sequence shown here is derived from an EMBL/GenBank/DDBJ whole genome shotgun (WGS) entry which is preliminary data.</text>
</comment>
<proteinExistence type="inferred from homology"/>
<feature type="chain" id="PRO_5039361869" evidence="6">
    <location>
        <begin position="30"/>
        <end position="311"/>
    </location>
</feature>
<evidence type="ECO:0000256" key="5">
    <source>
        <dbReference type="SAM" id="Coils"/>
    </source>
</evidence>